<feature type="region of interest" description="Disordered" evidence="1">
    <location>
        <begin position="688"/>
        <end position="726"/>
    </location>
</feature>
<proteinExistence type="predicted"/>
<feature type="compositionally biased region" description="Low complexity" evidence="1">
    <location>
        <begin position="287"/>
        <end position="330"/>
    </location>
</feature>
<feature type="compositionally biased region" description="Low complexity" evidence="1">
    <location>
        <begin position="707"/>
        <end position="725"/>
    </location>
</feature>
<accession>A0A835Y0V7</accession>
<feature type="compositionally biased region" description="Low complexity" evidence="1">
    <location>
        <begin position="160"/>
        <end position="181"/>
    </location>
</feature>
<sequence length="828" mass="82715">MGLGEKLASLFARKPRRQATTGALASASPNRVPSAALPTASQPVVPPTHMGGSGMSCNSPSLHAHADLDPDVHLDFDLDIPLSDPGSQVLPSEMATKSAVPVSAAHKASARCLCGGLNCGPAPLVLHRLQACASCPSASLPLPLPPTLPRPSGGSFARASFESSRPGSREPSSSALLPTAPASVRHASLEIPRRPRAAGPPIASMPLRKAAFRLSDDPELPRGSFATALSVRLLHNGSFGADVRAGGAGIGIVGARVEEEEGEGESDDDGDAFSPFNARAAATAAASVSASPSGGRSAGPSSAASLRPGSALPLSLTAPSGSAAASASTPSPSPLALPPTRRLPALRSHFGMGVSSPYGPFVAAAARRASFRSDGHSSHHTPGAAALAPAPAAAPAAAPATAAGLAAVSSPISPVPAPPFDERLNGRPASRRASLPSAAAAGMVVGASGGLGLFAASRRASLDVPVPESAAAAGWAGWSGVVREGSEEERPQSAQPGQLQVRESRRWLGPPTRVAPVPSGLAVISVQGRPTTSAGGPRSPAAGGPLAPSAVASAVDAPLHSAGSVRDGVSRAFEEHGSPCNSAPLPALHSAASRRRVLVPALLLGALRDGPAGGSFHAPSPLSPTSPTPPVGKLPTAANGRQPAARQGSLKCTLPQGRSEGSSPGALARPRLLSPLPQRAAVRLFGRQGSVRPHDSDAGAQPEQEDGSGPASPVSPSASGSGTVVLASQDSSASALITASRWAVPSMPLPSGPTHNAPKKWDSFYHNTLFEADDADDSSAVHSGAYDSLLCDGGSLAPAPPVAPRAMSGSPAPSHRRFSHAPIPNPPL</sequence>
<gene>
    <name evidence="2" type="ORF">HYH03_011127</name>
</gene>
<dbReference type="AlphaFoldDB" id="A0A835Y0V7"/>
<name>A0A835Y0V7_9CHLO</name>
<feature type="region of interest" description="Disordered" evidence="1">
    <location>
        <begin position="614"/>
        <end position="674"/>
    </location>
</feature>
<evidence type="ECO:0000313" key="3">
    <source>
        <dbReference type="Proteomes" id="UP000612055"/>
    </source>
</evidence>
<feature type="compositionally biased region" description="Low complexity" evidence="1">
    <location>
        <begin position="664"/>
        <end position="674"/>
    </location>
</feature>
<dbReference type="Proteomes" id="UP000612055">
    <property type="component" value="Unassembled WGS sequence"/>
</dbReference>
<keyword evidence="3" id="KW-1185">Reference proteome</keyword>
<feature type="region of interest" description="Disordered" evidence="1">
    <location>
        <begin position="146"/>
        <end position="181"/>
    </location>
</feature>
<feature type="region of interest" description="Disordered" evidence="1">
    <location>
        <begin position="791"/>
        <end position="828"/>
    </location>
</feature>
<feature type="region of interest" description="Disordered" evidence="1">
    <location>
        <begin position="287"/>
        <end position="341"/>
    </location>
</feature>
<feature type="compositionally biased region" description="Pro residues" evidence="1">
    <location>
        <begin position="621"/>
        <end position="632"/>
    </location>
</feature>
<feature type="compositionally biased region" description="Polar residues" evidence="1">
    <location>
        <begin position="18"/>
        <end position="31"/>
    </location>
</feature>
<feature type="compositionally biased region" description="Low complexity" evidence="1">
    <location>
        <begin position="533"/>
        <end position="548"/>
    </location>
</feature>
<comment type="caution">
    <text evidence="2">The sequence shown here is derived from an EMBL/GenBank/DDBJ whole genome shotgun (WGS) entry which is preliminary data.</text>
</comment>
<evidence type="ECO:0000256" key="1">
    <source>
        <dbReference type="SAM" id="MobiDB-lite"/>
    </source>
</evidence>
<dbReference type="EMBL" id="JAEHOE010000061">
    <property type="protein sequence ID" value="KAG2490505.1"/>
    <property type="molecule type" value="Genomic_DNA"/>
</dbReference>
<feature type="region of interest" description="Disordered" evidence="1">
    <location>
        <begin position="527"/>
        <end position="548"/>
    </location>
</feature>
<protein>
    <submittedName>
        <fullName evidence="2">Uncharacterized protein</fullName>
    </submittedName>
</protein>
<evidence type="ECO:0000313" key="2">
    <source>
        <dbReference type="EMBL" id="KAG2490505.1"/>
    </source>
</evidence>
<feature type="region of interest" description="Disordered" evidence="1">
    <location>
        <begin position="13"/>
        <end position="41"/>
    </location>
</feature>
<reference evidence="2" key="1">
    <citation type="journal article" date="2020" name="bioRxiv">
        <title>Comparative genomics of Chlamydomonas.</title>
        <authorList>
            <person name="Craig R.J."/>
            <person name="Hasan A.R."/>
            <person name="Ness R.W."/>
            <person name="Keightley P.D."/>
        </authorList>
    </citation>
    <scope>NUCLEOTIDE SEQUENCE</scope>
    <source>
        <strain evidence="2">CCAP 11/70</strain>
    </source>
</reference>
<organism evidence="2 3">
    <name type="scientific">Edaphochlamys debaryana</name>
    <dbReference type="NCBI Taxonomy" id="47281"/>
    <lineage>
        <taxon>Eukaryota</taxon>
        <taxon>Viridiplantae</taxon>
        <taxon>Chlorophyta</taxon>
        <taxon>core chlorophytes</taxon>
        <taxon>Chlorophyceae</taxon>
        <taxon>CS clade</taxon>
        <taxon>Chlamydomonadales</taxon>
        <taxon>Chlamydomonadales incertae sedis</taxon>
        <taxon>Edaphochlamys</taxon>
    </lineage>
</organism>